<gene>
    <name evidence="1" type="ORF">ABVB70_26615</name>
</gene>
<sequence>SHRATWRIQNRRGSNRHWMKVQWQVTTDQNRKDAAPTWSPDVERVHRVLLKTAVGHALFERGELVPMLL</sequence>
<evidence type="ECO:0000313" key="1">
    <source>
        <dbReference type="EMBL" id="MES4993869.1"/>
    </source>
</evidence>
<evidence type="ECO:0000313" key="2">
    <source>
        <dbReference type="Proteomes" id="UP001438189"/>
    </source>
</evidence>
<name>A0ABD5LTY1_AGRRD</name>
<dbReference type="Proteomes" id="UP001438189">
    <property type="component" value="Unassembled WGS sequence"/>
</dbReference>
<comment type="caution">
    <text evidence="1">The sequence shown here is derived from an EMBL/GenBank/DDBJ whole genome shotgun (WGS) entry which is preliminary data.</text>
</comment>
<dbReference type="AlphaFoldDB" id="A0ABD5LTY1"/>
<accession>A0ABD5LTY1</accession>
<organism evidence="1 2">
    <name type="scientific">Agrobacterium radiobacter</name>
    <dbReference type="NCBI Taxonomy" id="362"/>
    <lineage>
        <taxon>Bacteria</taxon>
        <taxon>Pseudomonadati</taxon>
        <taxon>Pseudomonadota</taxon>
        <taxon>Alphaproteobacteria</taxon>
        <taxon>Hyphomicrobiales</taxon>
        <taxon>Rhizobiaceae</taxon>
        <taxon>Rhizobium/Agrobacterium group</taxon>
        <taxon>Agrobacterium</taxon>
        <taxon>Agrobacterium tumefaciens complex</taxon>
    </lineage>
</organism>
<dbReference type="EMBL" id="JBETME010000024">
    <property type="protein sequence ID" value="MES4993869.1"/>
    <property type="molecule type" value="Genomic_DNA"/>
</dbReference>
<feature type="non-terminal residue" evidence="1">
    <location>
        <position position="1"/>
    </location>
</feature>
<protein>
    <submittedName>
        <fullName evidence="1">Uncharacterized protein</fullName>
    </submittedName>
</protein>
<proteinExistence type="predicted"/>
<reference evidence="1 2" key="1">
    <citation type="submission" date="2024-06" db="EMBL/GenBank/DDBJ databases">
        <title>Genome sequencing of Agrobacterium spp. from tobacco in Serbia.</title>
        <authorList>
            <person name="Ilicic R.J."/>
            <person name="Studholme D.J."/>
            <person name="Jelusic A."/>
            <person name="Barac G."/>
            <person name="Bagi F."/>
            <person name="Popovic Milovanovic T."/>
        </authorList>
    </citation>
    <scope>NUCLEOTIDE SEQUENCE [LARGE SCALE GENOMIC DNA]</scope>
    <source>
        <strain evidence="1 2">DA1</strain>
    </source>
</reference>